<name>U5FTU1_POPTR</name>
<gene>
    <name evidence="1" type="ORF">POPTR_012G023000</name>
</gene>
<dbReference type="Proteomes" id="UP000006729">
    <property type="component" value="Chromosome 12"/>
</dbReference>
<organism evidence="1 2">
    <name type="scientific">Populus trichocarpa</name>
    <name type="common">Western balsam poplar</name>
    <name type="synonym">Populus balsamifera subsp. trichocarpa</name>
    <dbReference type="NCBI Taxonomy" id="3694"/>
    <lineage>
        <taxon>Eukaryota</taxon>
        <taxon>Viridiplantae</taxon>
        <taxon>Streptophyta</taxon>
        <taxon>Embryophyta</taxon>
        <taxon>Tracheophyta</taxon>
        <taxon>Spermatophyta</taxon>
        <taxon>Magnoliopsida</taxon>
        <taxon>eudicotyledons</taxon>
        <taxon>Gunneridae</taxon>
        <taxon>Pentapetalae</taxon>
        <taxon>rosids</taxon>
        <taxon>fabids</taxon>
        <taxon>Malpighiales</taxon>
        <taxon>Salicaceae</taxon>
        <taxon>Saliceae</taxon>
        <taxon>Populus</taxon>
    </lineage>
</organism>
<proteinExistence type="predicted"/>
<dbReference type="InParanoid" id="U5FTU1"/>
<dbReference type="AlphaFoldDB" id="U5FTU1"/>
<evidence type="ECO:0000313" key="1">
    <source>
        <dbReference type="EMBL" id="PNT09073.1"/>
    </source>
</evidence>
<sequence length="66" mass="7691">MPFSMLQQEIKHFDAALRGAMLEECYMNHEDTIKRLKIGCAMEFQLVSSDTITRLANHSLLFVRFL</sequence>
<dbReference type="HOGENOM" id="CLU_2835903_0_0_1"/>
<accession>U5FTU1</accession>
<dbReference type="EMBL" id="CM009301">
    <property type="protein sequence ID" value="PNT09073.1"/>
    <property type="molecule type" value="Genomic_DNA"/>
</dbReference>
<keyword evidence="2" id="KW-1185">Reference proteome</keyword>
<evidence type="ECO:0000313" key="2">
    <source>
        <dbReference type="Proteomes" id="UP000006729"/>
    </source>
</evidence>
<reference evidence="1 2" key="1">
    <citation type="journal article" date="2006" name="Science">
        <title>The genome of black cottonwood, Populus trichocarpa (Torr. &amp; Gray).</title>
        <authorList>
            <person name="Tuskan G.A."/>
            <person name="Difazio S."/>
            <person name="Jansson S."/>
            <person name="Bohlmann J."/>
            <person name="Grigoriev I."/>
            <person name="Hellsten U."/>
            <person name="Putnam N."/>
            <person name="Ralph S."/>
            <person name="Rombauts S."/>
            <person name="Salamov A."/>
            <person name="Schein J."/>
            <person name="Sterck L."/>
            <person name="Aerts A."/>
            <person name="Bhalerao R.R."/>
            <person name="Bhalerao R.P."/>
            <person name="Blaudez D."/>
            <person name="Boerjan W."/>
            <person name="Brun A."/>
            <person name="Brunner A."/>
            <person name="Busov V."/>
            <person name="Campbell M."/>
            <person name="Carlson J."/>
            <person name="Chalot M."/>
            <person name="Chapman J."/>
            <person name="Chen G.L."/>
            <person name="Cooper D."/>
            <person name="Coutinho P.M."/>
            <person name="Couturier J."/>
            <person name="Covert S."/>
            <person name="Cronk Q."/>
            <person name="Cunningham R."/>
            <person name="Davis J."/>
            <person name="Degroeve S."/>
            <person name="Dejardin A."/>
            <person name="Depamphilis C."/>
            <person name="Detter J."/>
            <person name="Dirks B."/>
            <person name="Dubchak I."/>
            <person name="Duplessis S."/>
            <person name="Ehlting J."/>
            <person name="Ellis B."/>
            <person name="Gendler K."/>
            <person name="Goodstein D."/>
            <person name="Gribskov M."/>
            <person name="Grimwood J."/>
            <person name="Groover A."/>
            <person name="Gunter L."/>
            <person name="Hamberger B."/>
            <person name="Heinze B."/>
            <person name="Helariutta Y."/>
            <person name="Henrissat B."/>
            <person name="Holligan D."/>
            <person name="Holt R."/>
            <person name="Huang W."/>
            <person name="Islam-Faridi N."/>
            <person name="Jones S."/>
            <person name="Jones-Rhoades M."/>
            <person name="Jorgensen R."/>
            <person name="Joshi C."/>
            <person name="Kangasjarvi J."/>
            <person name="Karlsson J."/>
            <person name="Kelleher C."/>
            <person name="Kirkpatrick R."/>
            <person name="Kirst M."/>
            <person name="Kohler A."/>
            <person name="Kalluri U."/>
            <person name="Larimer F."/>
            <person name="Leebens-Mack J."/>
            <person name="Leple J.C."/>
            <person name="Locascio P."/>
            <person name="Lou Y."/>
            <person name="Lucas S."/>
            <person name="Martin F."/>
            <person name="Montanini B."/>
            <person name="Napoli C."/>
            <person name="Nelson D.R."/>
            <person name="Nelson C."/>
            <person name="Nieminen K."/>
            <person name="Nilsson O."/>
            <person name="Pereda V."/>
            <person name="Peter G."/>
            <person name="Philippe R."/>
            <person name="Pilate G."/>
            <person name="Poliakov A."/>
            <person name="Razumovskaya J."/>
            <person name="Richardson P."/>
            <person name="Rinaldi C."/>
            <person name="Ritland K."/>
            <person name="Rouze P."/>
            <person name="Ryaboy D."/>
            <person name="Schmutz J."/>
            <person name="Schrader J."/>
            <person name="Segerman B."/>
            <person name="Shin H."/>
            <person name="Siddiqui A."/>
            <person name="Sterky F."/>
            <person name="Terry A."/>
            <person name="Tsai C.J."/>
            <person name="Uberbacher E."/>
            <person name="Unneberg P."/>
            <person name="Vahala J."/>
            <person name="Wall K."/>
            <person name="Wessler S."/>
            <person name="Yang G."/>
            <person name="Yin T."/>
            <person name="Douglas C."/>
            <person name="Marra M."/>
            <person name="Sandberg G."/>
            <person name="Van de Peer Y."/>
            <person name="Rokhsar D."/>
        </authorList>
    </citation>
    <scope>NUCLEOTIDE SEQUENCE [LARGE SCALE GENOMIC DNA]</scope>
    <source>
        <strain evidence="2">cv. Nisqually</strain>
    </source>
</reference>
<protein>
    <submittedName>
        <fullName evidence="1">Uncharacterized protein</fullName>
    </submittedName>
</protein>